<dbReference type="SMART" id="SM00249">
    <property type="entry name" value="PHD"/>
    <property type="match status" value="1"/>
</dbReference>
<feature type="region of interest" description="Disordered" evidence="8">
    <location>
        <begin position="125"/>
        <end position="144"/>
    </location>
</feature>
<dbReference type="FunFam" id="2.60.120.650:FF:000055">
    <property type="entry name" value="Jhd2p"/>
    <property type="match status" value="1"/>
</dbReference>
<evidence type="ECO:0000259" key="9">
    <source>
        <dbReference type="PROSITE" id="PS50016"/>
    </source>
</evidence>
<dbReference type="Gene3D" id="2.60.120.650">
    <property type="entry name" value="Cupin"/>
    <property type="match status" value="2"/>
</dbReference>
<keyword evidence="4" id="KW-0862">Zinc</keyword>
<evidence type="ECO:0000256" key="8">
    <source>
        <dbReference type="SAM" id="MobiDB-lite"/>
    </source>
</evidence>
<dbReference type="SMART" id="SM00558">
    <property type="entry name" value="JmjC"/>
    <property type="match status" value="1"/>
</dbReference>
<dbReference type="PROSITE" id="PS51183">
    <property type="entry name" value="JMJN"/>
    <property type="match status" value="1"/>
</dbReference>
<evidence type="ECO:0000256" key="3">
    <source>
        <dbReference type="ARBA" id="ARBA00022771"/>
    </source>
</evidence>
<evidence type="ECO:0000313" key="13">
    <source>
        <dbReference type="Proteomes" id="UP000190831"/>
    </source>
</evidence>
<evidence type="ECO:0000259" key="11">
    <source>
        <dbReference type="PROSITE" id="PS51184"/>
    </source>
</evidence>
<evidence type="ECO:0000256" key="2">
    <source>
        <dbReference type="ARBA" id="ARBA00022723"/>
    </source>
</evidence>
<keyword evidence="3 7" id="KW-0863">Zinc-finger</keyword>
<dbReference type="OrthoDB" id="1678912at2759"/>
<protein>
    <submittedName>
        <fullName evidence="12">LAFE_0G17392g1_1</fullName>
    </submittedName>
</protein>
<accession>A0A1G4MIP4</accession>
<dbReference type="InterPro" id="IPR003347">
    <property type="entry name" value="JmjC_dom"/>
</dbReference>
<dbReference type="Pfam" id="PF00628">
    <property type="entry name" value="PHD"/>
    <property type="match status" value="1"/>
</dbReference>
<evidence type="ECO:0000256" key="5">
    <source>
        <dbReference type="ARBA" id="ARBA00023004"/>
    </source>
</evidence>
<dbReference type="SMART" id="SM00545">
    <property type="entry name" value="JmjN"/>
    <property type="match status" value="1"/>
</dbReference>
<dbReference type="Pfam" id="PF02375">
    <property type="entry name" value="JmjN"/>
    <property type="match status" value="1"/>
</dbReference>
<dbReference type="InterPro" id="IPR019787">
    <property type="entry name" value="Znf_PHD-finger"/>
</dbReference>
<dbReference type="Pfam" id="PF02373">
    <property type="entry name" value="JmjC"/>
    <property type="match status" value="1"/>
</dbReference>
<dbReference type="GO" id="GO:0005634">
    <property type="term" value="C:nucleus"/>
    <property type="evidence" value="ECO:0007669"/>
    <property type="project" value="UniProtKB-SubCell"/>
</dbReference>
<name>A0A1G4MIP4_LACFM</name>
<dbReference type="InterPro" id="IPR011011">
    <property type="entry name" value="Znf_FYVE_PHD"/>
</dbReference>
<evidence type="ECO:0000313" key="12">
    <source>
        <dbReference type="EMBL" id="SCW03750.1"/>
    </source>
</evidence>
<dbReference type="GO" id="GO:0000785">
    <property type="term" value="C:chromatin"/>
    <property type="evidence" value="ECO:0007669"/>
    <property type="project" value="TreeGrafter"/>
</dbReference>
<dbReference type="InterPro" id="IPR001965">
    <property type="entry name" value="Znf_PHD"/>
</dbReference>
<dbReference type="SUPFAM" id="SSF51197">
    <property type="entry name" value="Clavaminate synthase-like"/>
    <property type="match status" value="1"/>
</dbReference>
<dbReference type="SUPFAM" id="SSF57903">
    <property type="entry name" value="FYVE/PHD zinc finger"/>
    <property type="match status" value="1"/>
</dbReference>
<feature type="domain" description="PHD-type" evidence="9">
    <location>
        <begin position="242"/>
        <end position="292"/>
    </location>
</feature>
<dbReference type="InterPro" id="IPR019786">
    <property type="entry name" value="Zinc_finger_PHD-type_CS"/>
</dbReference>
<dbReference type="GO" id="GO:0008270">
    <property type="term" value="F:zinc ion binding"/>
    <property type="evidence" value="ECO:0007669"/>
    <property type="project" value="UniProtKB-KW"/>
</dbReference>
<dbReference type="PROSITE" id="PS01359">
    <property type="entry name" value="ZF_PHD_1"/>
    <property type="match status" value="1"/>
</dbReference>
<reference evidence="12 13" key="1">
    <citation type="submission" date="2016-03" db="EMBL/GenBank/DDBJ databases">
        <authorList>
            <person name="Devillers H."/>
        </authorList>
    </citation>
    <scope>NUCLEOTIDE SEQUENCE [LARGE SCALE GENOMIC DNA]</scope>
    <source>
        <strain evidence="12">CBS 6772</strain>
    </source>
</reference>
<dbReference type="GO" id="GO:0006355">
    <property type="term" value="P:regulation of DNA-templated transcription"/>
    <property type="evidence" value="ECO:0007669"/>
    <property type="project" value="TreeGrafter"/>
</dbReference>
<dbReference type="InterPro" id="IPR003349">
    <property type="entry name" value="JmjN"/>
</dbReference>
<evidence type="ECO:0000256" key="7">
    <source>
        <dbReference type="PROSITE-ProRule" id="PRU00146"/>
    </source>
</evidence>
<dbReference type="PROSITE" id="PS50016">
    <property type="entry name" value="ZF_PHD_2"/>
    <property type="match status" value="1"/>
</dbReference>
<dbReference type="STRING" id="4955.A0A1G4MIP4"/>
<dbReference type="Proteomes" id="UP000190831">
    <property type="component" value="Chromosome G"/>
</dbReference>
<keyword evidence="6" id="KW-0539">Nucleus</keyword>
<dbReference type="OMA" id="TFPKCYH"/>
<dbReference type="PROSITE" id="PS51184">
    <property type="entry name" value="JMJC"/>
    <property type="match status" value="1"/>
</dbReference>
<evidence type="ECO:0000259" key="10">
    <source>
        <dbReference type="PROSITE" id="PS51183"/>
    </source>
</evidence>
<dbReference type="GO" id="GO:0034647">
    <property type="term" value="F:histone H3K4me/H3K4me2/H3K4me3 demethylase activity"/>
    <property type="evidence" value="ECO:0007669"/>
    <property type="project" value="TreeGrafter"/>
</dbReference>
<keyword evidence="2" id="KW-0479">Metal-binding</keyword>
<dbReference type="EMBL" id="LT598486">
    <property type="protein sequence ID" value="SCW03750.1"/>
    <property type="molecule type" value="Genomic_DNA"/>
</dbReference>
<dbReference type="InterPro" id="IPR013083">
    <property type="entry name" value="Znf_RING/FYVE/PHD"/>
</dbReference>
<evidence type="ECO:0000256" key="6">
    <source>
        <dbReference type="ARBA" id="ARBA00023242"/>
    </source>
</evidence>
<organism evidence="12 13">
    <name type="scientific">Lachancea fermentati</name>
    <name type="common">Zygosaccharomyces fermentati</name>
    <dbReference type="NCBI Taxonomy" id="4955"/>
    <lineage>
        <taxon>Eukaryota</taxon>
        <taxon>Fungi</taxon>
        <taxon>Dikarya</taxon>
        <taxon>Ascomycota</taxon>
        <taxon>Saccharomycotina</taxon>
        <taxon>Saccharomycetes</taxon>
        <taxon>Saccharomycetales</taxon>
        <taxon>Saccharomycetaceae</taxon>
        <taxon>Lachancea</taxon>
    </lineage>
</organism>
<keyword evidence="5" id="KW-0408">Iron</keyword>
<gene>
    <name evidence="12" type="ORF">LAFE_0G17392G</name>
</gene>
<proteinExistence type="predicted"/>
<evidence type="ECO:0000256" key="4">
    <source>
        <dbReference type="ARBA" id="ARBA00022833"/>
    </source>
</evidence>
<dbReference type="PANTHER" id="PTHR10694">
    <property type="entry name" value="LYSINE-SPECIFIC DEMETHYLASE"/>
    <property type="match status" value="1"/>
</dbReference>
<comment type="subcellular location">
    <subcellularLocation>
        <location evidence="1">Nucleus</location>
    </subcellularLocation>
</comment>
<sequence length="773" mass="90323">MECIPTLYPSAEEFMEPITYLSQPQVYRLGHTFGMIKIVPPEEFKPPLSINEDTFRFRTRLQTLHELNILNRARLFFMKQVNNFNLAGRKKKSAQLAKPYAENEGTRVFYYDLFIQVVKYFSKTSDDDNLSSRKRSRSRTMNATTDRSAQILMKPLRDIISDNKMWKSVSKTLNCPAHYARELFEEHISTYYNFLQRESERFGNDSAFLSSLIYNEEYPASLLNDNYAQEESEEGVEDDEEEEGCVICDRNTHRSKTILCDSCDRPFHLFCLNPPLVDVPKGKWVCNNCIVGNGYYGFQEDDSHYSRQQFKQMCRDFDSKFWAKGEKPKDIYELECMFWERVDNIDLPCTVKYGADIHNEAPGEVTGFPTKDYVPPTICASPESLNEYGWYTQHPMNLINLPYAKGSLLALFGRRISGMTVPWIYIGSTFSTFCWHLEDQYTLSANYQHEGDPKVWYSIPEHGCEKFNHLMQQIAPDLFEKQPDLLHQLVTLIAPYDKRFQEANIPCYKAIQHPGEYIVTFPKCYHSGFNTGYNFNEAVNFTINLWLPYGVEATHDYVRSRKQCVFDMWELMLNILVEYLRESKKFDEALVRRCYSEILEVFNSELKIVDYLSHVLSTERLATGVVRQHMDDKTEVNLKITVDRDVNGYSNNDSSTDDSDDEGDDDIFCSQCKTICPFAFIVHYKNSRLNKRRHLQEVTPSQWNKMSQRGDLSIYCLKDYMEVIEKADTTAELDTSLHSLKNFTGDELYYIRKPDEIKEILKKAQFKIDSLKR</sequence>
<feature type="domain" description="JmjN" evidence="10">
    <location>
        <begin position="4"/>
        <end position="47"/>
    </location>
</feature>
<dbReference type="AlphaFoldDB" id="A0A1G4MIP4"/>
<evidence type="ECO:0000256" key="1">
    <source>
        <dbReference type="ARBA" id="ARBA00004123"/>
    </source>
</evidence>
<dbReference type="Gene3D" id="3.30.40.10">
    <property type="entry name" value="Zinc/RING finger domain, C3HC4 (zinc finger)"/>
    <property type="match status" value="1"/>
</dbReference>
<dbReference type="PANTHER" id="PTHR10694:SF33">
    <property type="entry name" value="LYSINE-SPECIFIC DEMETHYLASE 5"/>
    <property type="match status" value="1"/>
</dbReference>
<feature type="domain" description="JmjC" evidence="11">
    <location>
        <begin position="390"/>
        <end position="558"/>
    </location>
</feature>
<keyword evidence="13" id="KW-1185">Reference proteome</keyword>